<dbReference type="SUPFAM" id="SSF56601">
    <property type="entry name" value="beta-lactamase/transpeptidase-like"/>
    <property type="match status" value="1"/>
</dbReference>
<dbReference type="Proteomes" id="UP000035213">
    <property type="component" value="Chromosome"/>
</dbReference>
<keyword evidence="1" id="KW-0732">Signal</keyword>
<evidence type="ECO:0000313" key="3">
    <source>
        <dbReference type="EMBL" id="AKK74704.1"/>
    </source>
</evidence>
<dbReference type="PANTHER" id="PTHR46825:SF9">
    <property type="entry name" value="BETA-LACTAMASE-RELATED DOMAIN-CONTAINING PROTEIN"/>
    <property type="match status" value="1"/>
</dbReference>
<protein>
    <submittedName>
        <fullName evidence="3">Beta-lactamase</fullName>
    </submittedName>
</protein>
<feature type="domain" description="Beta-lactamase-related" evidence="2">
    <location>
        <begin position="47"/>
        <end position="324"/>
    </location>
</feature>
<organism evidence="3 4">
    <name type="scientific">Chryseobacterium gallinarum</name>
    <dbReference type="NCBI Taxonomy" id="1324352"/>
    <lineage>
        <taxon>Bacteria</taxon>
        <taxon>Pseudomonadati</taxon>
        <taxon>Bacteroidota</taxon>
        <taxon>Flavobacteriia</taxon>
        <taxon>Flavobacteriales</taxon>
        <taxon>Weeksellaceae</taxon>
        <taxon>Chryseobacterium group</taxon>
        <taxon>Chryseobacterium</taxon>
    </lineage>
</organism>
<dbReference type="OrthoDB" id="9793489at2"/>
<dbReference type="PANTHER" id="PTHR46825">
    <property type="entry name" value="D-ALANYL-D-ALANINE-CARBOXYPEPTIDASE/ENDOPEPTIDASE AMPH"/>
    <property type="match status" value="1"/>
</dbReference>
<reference evidence="3 4" key="1">
    <citation type="submission" date="2014-11" db="EMBL/GenBank/DDBJ databases">
        <authorList>
            <person name="Park G.-S."/>
            <person name="Hong S.-J."/>
            <person name="Jung B.K."/>
            <person name="Khan A.R."/>
            <person name="Kwak Y."/>
            <person name="Shin J.-H."/>
        </authorList>
    </citation>
    <scope>NUCLEOTIDE SEQUENCE [LARGE SCALE GENOMIC DNA]</scope>
    <source>
        <strain evidence="3 4">DSM 27622</strain>
    </source>
</reference>
<dbReference type="KEGG" id="cgn:OK18_20700"/>
<dbReference type="Pfam" id="PF00144">
    <property type="entry name" value="Beta-lactamase"/>
    <property type="match status" value="1"/>
</dbReference>
<dbReference type="AlphaFoldDB" id="A0A0G3M740"/>
<dbReference type="InterPro" id="IPR050491">
    <property type="entry name" value="AmpC-like"/>
</dbReference>
<evidence type="ECO:0000256" key="1">
    <source>
        <dbReference type="SAM" id="SignalP"/>
    </source>
</evidence>
<feature type="chain" id="PRO_5005184928" evidence="1">
    <location>
        <begin position="23"/>
        <end position="345"/>
    </location>
</feature>
<dbReference type="EMBL" id="CP009928">
    <property type="protein sequence ID" value="AKK74704.1"/>
    <property type="molecule type" value="Genomic_DNA"/>
</dbReference>
<dbReference type="InterPro" id="IPR012338">
    <property type="entry name" value="Beta-lactam/transpept-like"/>
</dbReference>
<dbReference type="Gene3D" id="3.40.710.10">
    <property type="entry name" value="DD-peptidase/beta-lactamase superfamily"/>
    <property type="match status" value="1"/>
</dbReference>
<name>A0A0G3M740_CHRGL</name>
<gene>
    <name evidence="3" type="ORF">OK18_20700</name>
</gene>
<dbReference type="RefSeq" id="WP_053329247.1">
    <property type="nucleotide sequence ID" value="NZ_CP009928.1"/>
</dbReference>
<accession>A0A0G3M740</accession>
<sequence>MNKTKLYFTLAISLLLSFIAKAQETASYTKKIDSIITASVPIQFNGVVLISQHGKIQYLKSNGYKDFEKKIPLKTDDQFEIMSNSKQVTAVLILQAAEKGLLDLQTPIKKYLPSLTMPWADSVTIHHLLNHTHGIVDTHKPSAFKAGSQFKYGNLSYILLGQILKNTTGKSFTELANALFKKINMEKTFVFNSSDNQSLVPGFMNNQNQFTKVEETFLSEDIAPAAGIISTVQDLSKWNQALFKGKLLSSRFQKQMLTASTTSQHNVFGKESMGFGYNVRIIREAGLDYYGVTGLGDGFTCLNVYFPSTDTSLIILENQMPESREYWSFKEASIKNIVLKSIVSK</sequence>
<dbReference type="PATRIC" id="fig|1324352.5.peg.4362"/>
<evidence type="ECO:0000259" key="2">
    <source>
        <dbReference type="Pfam" id="PF00144"/>
    </source>
</evidence>
<evidence type="ECO:0000313" key="4">
    <source>
        <dbReference type="Proteomes" id="UP000035213"/>
    </source>
</evidence>
<proteinExistence type="predicted"/>
<dbReference type="InterPro" id="IPR001466">
    <property type="entry name" value="Beta-lactam-related"/>
</dbReference>
<feature type="signal peptide" evidence="1">
    <location>
        <begin position="1"/>
        <end position="22"/>
    </location>
</feature>